<feature type="non-terminal residue" evidence="1">
    <location>
        <position position="1"/>
    </location>
</feature>
<dbReference type="AlphaFoldDB" id="A0AAJ0M8P6"/>
<keyword evidence="2" id="KW-1185">Reference proteome</keyword>
<protein>
    <recommendedName>
        <fullName evidence="3">HNH nuclease domain-containing protein</fullName>
    </recommendedName>
</protein>
<proteinExistence type="predicted"/>
<accession>A0AAJ0M8P6</accession>
<dbReference type="EMBL" id="JAUIQD010000008">
    <property type="protein sequence ID" value="KAK3342023.1"/>
    <property type="molecule type" value="Genomic_DNA"/>
</dbReference>
<comment type="caution">
    <text evidence="1">The sequence shown here is derived from an EMBL/GenBank/DDBJ whole genome shotgun (WGS) entry which is preliminary data.</text>
</comment>
<reference evidence="1" key="2">
    <citation type="submission" date="2023-06" db="EMBL/GenBank/DDBJ databases">
        <authorList>
            <consortium name="Lawrence Berkeley National Laboratory"/>
            <person name="Haridas S."/>
            <person name="Hensen N."/>
            <person name="Bonometti L."/>
            <person name="Westerberg I."/>
            <person name="Brannstrom I.O."/>
            <person name="Guillou S."/>
            <person name="Cros-Aarteil S."/>
            <person name="Calhoun S."/>
            <person name="Kuo A."/>
            <person name="Mondo S."/>
            <person name="Pangilinan J."/>
            <person name="Riley R."/>
            <person name="Labutti K."/>
            <person name="Andreopoulos B."/>
            <person name="Lipzen A."/>
            <person name="Chen C."/>
            <person name="Yanf M."/>
            <person name="Daum C."/>
            <person name="Ng V."/>
            <person name="Clum A."/>
            <person name="Steindorff A."/>
            <person name="Ohm R."/>
            <person name="Martin F."/>
            <person name="Silar P."/>
            <person name="Natvig D."/>
            <person name="Lalanne C."/>
            <person name="Gautier V."/>
            <person name="Ament-Velasquez S.L."/>
            <person name="Kruys A."/>
            <person name="Hutchinson M.I."/>
            <person name="Powell A.J."/>
            <person name="Barry K."/>
            <person name="Miller A.N."/>
            <person name="Grigoriev I.V."/>
            <person name="Debuchy R."/>
            <person name="Gladieux P."/>
            <person name="Thoren M.H."/>
            <person name="Johannesson H."/>
        </authorList>
    </citation>
    <scope>NUCLEOTIDE SEQUENCE</scope>
    <source>
        <strain evidence="1">CBS 955.72</strain>
    </source>
</reference>
<organism evidence="1 2">
    <name type="scientific">Lasiosphaeria hispida</name>
    <dbReference type="NCBI Taxonomy" id="260671"/>
    <lineage>
        <taxon>Eukaryota</taxon>
        <taxon>Fungi</taxon>
        <taxon>Dikarya</taxon>
        <taxon>Ascomycota</taxon>
        <taxon>Pezizomycotina</taxon>
        <taxon>Sordariomycetes</taxon>
        <taxon>Sordariomycetidae</taxon>
        <taxon>Sordariales</taxon>
        <taxon>Lasiosphaeriaceae</taxon>
        <taxon>Lasiosphaeria</taxon>
    </lineage>
</organism>
<evidence type="ECO:0000313" key="1">
    <source>
        <dbReference type="EMBL" id="KAK3342023.1"/>
    </source>
</evidence>
<sequence length="209" mass="23380">KGAKHSRTECVHILPFALSKLKEKNATYTKSDAYKNKAATWWALYKYFPALRDKIGAETVNQPGNATTYSSTIQGAWFFSYGFQPMEQHKYSIEILDEDSYYASQLPATVTLAQHNPAVPRPDPDVLDVHLRIGRILKLSGIDYRVQRILSEDAYGEQDIASGPPWVRCIATDEDGLRGQFGTACVSLVLPPVLQDEGRALPLTQAYEQ</sequence>
<dbReference type="Proteomes" id="UP001275084">
    <property type="component" value="Unassembled WGS sequence"/>
</dbReference>
<name>A0AAJ0M8P6_9PEZI</name>
<evidence type="ECO:0008006" key="3">
    <source>
        <dbReference type="Google" id="ProtNLM"/>
    </source>
</evidence>
<evidence type="ECO:0000313" key="2">
    <source>
        <dbReference type="Proteomes" id="UP001275084"/>
    </source>
</evidence>
<gene>
    <name evidence="1" type="ORF">B0T25DRAFT_617620</name>
</gene>
<reference evidence="1" key="1">
    <citation type="journal article" date="2023" name="Mol. Phylogenet. Evol.">
        <title>Genome-scale phylogeny and comparative genomics of the fungal order Sordariales.</title>
        <authorList>
            <person name="Hensen N."/>
            <person name="Bonometti L."/>
            <person name="Westerberg I."/>
            <person name="Brannstrom I.O."/>
            <person name="Guillou S."/>
            <person name="Cros-Aarteil S."/>
            <person name="Calhoun S."/>
            <person name="Haridas S."/>
            <person name="Kuo A."/>
            <person name="Mondo S."/>
            <person name="Pangilinan J."/>
            <person name="Riley R."/>
            <person name="LaButti K."/>
            <person name="Andreopoulos B."/>
            <person name="Lipzen A."/>
            <person name="Chen C."/>
            <person name="Yan M."/>
            <person name="Daum C."/>
            <person name="Ng V."/>
            <person name="Clum A."/>
            <person name="Steindorff A."/>
            <person name="Ohm R.A."/>
            <person name="Martin F."/>
            <person name="Silar P."/>
            <person name="Natvig D.O."/>
            <person name="Lalanne C."/>
            <person name="Gautier V."/>
            <person name="Ament-Velasquez S.L."/>
            <person name="Kruys A."/>
            <person name="Hutchinson M.I."/>
            <person name="Powell A.J."/>
            <person name="Barry K."/>
            <person name="Miller A.N."/>
            <person name="Grigoriev I.V."/>
            <person name="Debuchy R."/>
            <person name="Gladieux P."/>
            <person name="Hiltunen Thoren M."/>
            <person name="Johannesson H."/>
        </authorList>
    </citation>
    <scope>NUCLEOTIDE SEQUENCE</scope>
    <source>
        <strain evidence="1">CBS 955.72</strain>
    </source>
</reference>